<keyword evidence="1" id="KW-0732">Signal</keyword>
<dbReference type="SUPFAM" id="SSF82153">
    <property type="entry name" value="FAS1 domain"/>
    <property type="match status" value="1"/>
</dbReference>
<evidence type="ECO:0000256" key="1">
    <source>
        <dbReference type="SAM" id="SignalP"/>
    </source>
</evidence>
<protein>
    <submittedName>
        <fullName evidence="3">Cell surface lipoprotein MPB83</fullName>
    </submittedName>
</protein>
<organism evidence="3">
    <name type="scientific">Candidatus Atribacter allofermentans</name>
    <dbReference type="NCBI Taxonomy" id="1852833"/>
    <lineage>
        <taxon>Bacteria</taxon>
        <taxon>Pseudomonadati</taxon>
        <taxon>Atribacterota</taxon>
        <taxon>Atribacteria</taxon>
        <taxon>Atribacterales</taxon>
        <taxon>Atribacteraceae</taxon>
        <taxon>Atribacter</taxon>
    </lineage>
</organism>
<dbReference type="AlphaFoldDB" id="A0A1V5SYI7"/>
<dbReference type="InterPro" id="IPR000782">
    <property type="entry name" value="FAS1_domain"/>
</dbReference>
<comment type="caution">
    <text evidence="3">The sequence shown here is derived from an EMBL/GenBank/DDBJ whole genome shotgun (WGS) entry which is preliminary data.</text>
</comment>
<gene>
    <name evidence="3" type="ORF">BWY41_00898</name>
</gene>
<accession>A0A1V5SYI7</accession>
<feature type="signal peptide" evidence="1">
    <location>
        <begin position="1"/>
        <end position="26"/>
    </location>
</feature>
<evidence type="ECO:0000259" key="2">
    <source>
        <dbReference type="PROSITE" id="PS50213"/>
    </source>
</evidence>
<dbReference type="Proteomes" id="UP000485569">
    <property type="component" value="Unassembled WGS sequence"/>
</dbReference>
<dbReference type="PANTHER" id="PTHR10900:SF77">
    <property type="entry name" value="FI19380P1"/>
    <property type="match status" value="1"/>
</dbReference>
<dbReference type="PROSITE" id="PS50213">
    <property type="entry name" value="FAS1"/>
    <property type="match status" value="1"/>
</dbReference>
<feature type="chain" id="PRO_5010702198" evidence="1">
    <location>
        <begin position="27"/>
        <end position="171"/>
    </location>
</feature>
<dbReference type="InterPro" id="IPR036378">
    <property type="entry name" value="FAS1_dom_sf"/>
</dbReference>
<reference evidence="3" key="1">
    <citation type="submission" date="2017-02" db="EMBL/GenBank/DDBJ databases">
        <title>Delving into the versatile metabolic prowess of the omnipresent phylum Bacteroidetes.</title>
        <authorList>
            <person name="Nobu M.K."/>
            <person name="Mei R."/>
            <person name="Narihiro T."/>
            <person name="Kuroda K."/>
            <person name="Liu W.-T."/>
        </authorList>
    </citation>
    <scope>NUCLEOTIDE SEQUENCE</scope>
    <source>
        <strain evidence="3">ADurb.Bin276</strain>
    </source>
</reference>
<dbReference type="Pfam" id="PF02469">
    <property type="entry name" value="Fasciclin"/>
    <property type="match status" value="1"/>
</dbReference>
<dbReference type="PANTHER" id="PTHR10900">
    <property type="entry name" value="PERIOSTIN-RELATED"/>
    <property type="match status" value="1"/>
</dbReference>
<dbReference type="GO" id="GO:0005615">
    <property type="term" value="C:extracellular space"/>
    <property type="evidence" value="ECO:0007669"/>
    <property type="project" value="TreeGrafter"/>
</dbReference>
<dbReference type="Gene3D" id="2.30.180.10">
    <property type="entry name" value="FAS1 domain"/>
    <property type="match status" value="1"/>
</dbReference>
<dbReference type="EMBL" id="MWBQ01000056">
    <property type="protein sequence ID" value="OQA59241.1"/>
    <property type="molecule type" value="Genomic_DNA"/>
</dbReference>
<name>A0A1V5SYI7_9BACT</name>
<proteinExistence type="predicted"/>
<keyword evidence="3" id="KW-0449">Lipoprotein</keyword>
<dbReference type="InterPro" id="IPR050904">
    <property type="entry name" value="Adhesion/Biosynth-related"/>
</dbReference>
<evidence type="ECO:0000313" key="3">
    <source>
        <dbReference type="EMBL" id="OQA59241.1"/>
    </source>
</evidence>
<dbReference type="SMART" id="SM00554">
    <property type="entry name" value="FAS1"/>
    <property type="match status" value="1"/>
</dbReference>
<feature type="domain" description="FAS1" evidence="2">
    <location>
        <begin position="31"/>
        <end position="162"/>
    </location>
</feature>
<dbReference type="FunFam" id="2.30.180.10:FF:000032">
    <property type="entry name" value="Fasciclin domain-containing protein, putative"/>
    <property type="match status" value="1"/>
</dbReference>
<sequence>MTAKRLVLVSFVVALSLSLLSGIALAQTTNYVNAMDTAKMADELSTFVAAVEAAGLGDKLNNGQYTIFAPTNEAFANLPEGKLDRLLLPENKQKLIEILTYHVIPVRLSVDDFREGKSYKTLNGHLLNVLFTNPPILVNKKISVITSLAASNAIIYFVDMVILPPEGKPAN</sequence>